<dbReference type="Proteomes" id="UP000324497">
    <property type="component" value="Chromosome"/>
</dbReference>
<evidence type="ECO:0000313" key="7">
    <source>
        <dbReference type="EMBL" id="AUJ32908.1"/>
    </source>
</evidence>
<dbReference type="GO" id="GO:0016301">
    <property type="term" value="F:kinase activity"/>
    <property type="evidence" value="ECO:0007669"/>
    <property type="project" value="UniProtKB-KW"/>
</dbReference>
<dbReference type="GO" id="GO:0005975">
    <property type="term" value="P:carbohydrate metabolic process"/>
    <property type="evidence" value="ECO:0007669"/>
    <property type="project" value="InterPro"/>
</dbReference>
<organism evidence="7 8">
    <name type="scientific">Liquorilactobacillus nagelii</name>
    <dbReference type="NCBI Taxonomy" id="82688"/>
    <lineage>
        <taxon>Bacteria</taxon>
        <taxon>Bacillati</taxon>
        <taxon>Bacillota</taxon>
        <taxon>Bacilli</taxon>
        <taxon>Lactobacillales</taxon>
        <taxon>Lactobacillaceae</taxon>
        <taxon>Liquorilactobacillus</taxon>
    </lineage>
</organism>
<evidence type="ECO:0000256" key="2">
    <source>
        <dbReference type="ARBA" id="ARBA00022679"/>
    </source>
</evidence>
<proteinExistence type="inferred from homology"/>
<evidence type="ECO:0000256" key="1">
    <source>
        <dbReference type="ARBA" id="ARBA00009156"/>
    </source>
</evidence>
<feature type="domain" description="Carbohydrate kinase FGGY N-terminal" evidence="5">
    <location>
        <begin position="3"/>
        <end position="247"/>
    </location>
</feature>
<dbReference type="AlphaFoldDB" id="A0A3Q8CHJ2"/>
<reference evidence="7 8" key="1">
    <citation type="submission" date="2016-11" db="EMBL/GenBank/DDBJ databases">
        <title>Interaction between Lactobacillus species and yeast in water kefir.</title>
        <authorList>
            <person name="Behr J."/>
            <person name="Xu D."/>
            <person name="Vogel R.F."/>
        </authorList>
    </citation>
    <scope>NUCLEOTIDE SEQUENCE [LARGE SCALE GENOMIC DNA]</scope>
    <source>
        <strain evidence="7 8">TMW 1.1827</strain>
    </source>
</reference>
<dbReference type="RefSeq" id="WP_148127149.1">
    <property type="nucleotide sequence ID" value="NZ_CP018180.1"/>
</dbReference>
<dbReference type="KEGG" id="lng:BSQ50_10380"/>
<name>A0A3Q8CHJ2_9LACO</name>
<dbReference type="Pfam" id="PF02782">
    <property type="entry name" value="FGGY_C"/>
    <property type="match status" value="1"/>
</dbReference>
<dbReference type="PANTHER" id="PTHR43095:SF2">
    <property type="entry name" value="GLUCONOKINASE"/>
    <property type="match status" value="1"/>
</dbReference>
<dbReference type="InterPro" id="IPR000577">
    <property type="entry name" value="Carb_kinase_FGGY"/>
</dbReference>
<accession>A0A3Q8CHJ2</accession>
<gene>
    <name evidence="7" type="ORF">BSQ50_10380</name>
</gene>
<evidence type="ECO:0000259" key="5">
    <source>
        <dbReference type="Pfam" id="PF00370"/>
    </source>
</evidence>
<sequence length="512" mass="56056">MNVMLGIDIGTTSTKGLLCRTNGQIVAQFNHSYPLQQSVAGTAEENPQAILMAVTSGLQAILRTVQQQQLTLAGLSFSSANQSLIALDNLHRPLTNLLTWADTRAAPAAAKLKKSEFADELYQRTGTPLHPMSLLAKLIWLKTSQPKIFKQATYFCGIKEYILWKLFGKWQMDISIASGTGLFNWQQQNWDPEILAIAGIQESQLPPIVDSYTTFSKMRPDLATKLNWPQATPIVQGAFDGALANLGVNALDSKTAALSIGTSAAIRLLSKQPALDPQGRLFCYAVSQQQWVIGGPVNNGGIVLRWALEKLFTNEKIIWEKAGADPYEQLLQIIQTIPAGANGLLFFPFLNGERAPLWDADIRASFIGLTQTHSRAEMARAAVEGIIFNLRSVWEIFNNHSFSQPKQLVLSGGFAKSPFLRQLIADIFNCPVQVPAQIEASCLGAILLGMDALGLTDDLAQSAAALSGTVTTYQPNPAAAKSYTELFTIYQRLQDHLGHETTALTAWQRKFN</sequence>
<evidence type="ECO:0008006" key="9">
    <source>
        <dbReference type="Google" id="ProtNLM"/>
    </source>
</evidence>
<comment type="similarity">
    <text evidence="1 4">Belongs to the FGGY kinase family.</text>
</comment>
<dbReference type="InterPro" id="IPR018483">
    <property type="entry name" value="Carb_kinase_FGGY_CS"/>
</dbReference>
<dbReference type="InterPro" id="IPR043129">
    <property type="entry name" value="ATPase_NBD"/>
</dbReference>
<dbReference type="PANTHER" id="PTHR43095">
    <property type="entry name" value="SUGAR KINASE"/>
    <property type="match status" value="1"/>
</dbReference>
<evidence type="ECO:0000259" key="6">
    <source>
        <dbReference type="Pfam" id="PF02782"/>
    </source>
</evidence>
<keyword evidence="8" id="KW-1185">Reference proteome</keyword>
<protein>
    <recommendedName>
        <fullName evidence="9">Gluconate kinase</fullName>
    </recommendedName>
</protein>
<evidence type="ECO:0000313" key="8">
    <source>
        <dbReference type="Proteomes" id="UP000324497"/>
    </source>
</evidence>
<dbReference type="PROSITE" id="PS00445">
    <property type="entry name" value="FGGY_KINASES_2"/>
    <property type="match status" value="1"/>
</dbReference>
<dbReference type="InterPro" id="IPR018484">
    <property type="entry name" value="FGGY_N"/>
</dbReference>
<feature type="domain" description="Carbohydrate kinase FGGY C-terminal" evidence="6">
    <location>
        <begin position="256"/>
        <end position="450"/>
    </location>
</feature>
<dbReference type="InterPro" id="IPR018485">
    <property type="entry name" value="FGGY_C"/>
</dbReference>
<dbReference type="CDD" id="cd07770">
    <property type="entry name" value="ASKHA_NBD_FGGY_GntK"/>
    <property type="match status" value="1"/>
</dbReference>
<evidence type="ECO:0000256" key="4">
    <source>
        <dbReference type="RuleBase" id="RU003733"/>
    </source>
</evidence>
<keyword evidence="3 4" id="KW-0418">Kinase</keyword>
<dbReference type="Gene3D" id="3.30.420.40">
    <property type="match status" value="2"/>
</dbReference>
<dbReference type="GO" id="GO:0016773">
    <property type="term" value="F:phosphotransferase activity, alcohol group as acceptor"/>
    <property type="evidence" value="ECO:0007669"/>
    <property type="project" value="InterPro"/>
</dbReference>
<dbReference type="InterPro" id="IPR050406">
    <property type="entry name" value="FGGY_Carb_Kinase"/>
</dbReference>
<dbReference type="SUPFAM" id="SSF53067">
    <property type="entry name" value="Actin-like ATPase domain"/>
    <property type="match status" value="2"/>
</dbReference>
<dbReference type="Pfam" id="PF00370">
    <property type="entry name" value="FGGY_N"/>
    <property type="match status" value="1"/>
</dbReference>
<dbReference type="EMBL" id="CP018180">
    <property type="protein sequence ID" value="AUJ32908.1"/>
    <property type="molecule type" value="Genomic_DNA"/>
</dbReference>
<evidence type="ECO:0000256" key="3">
    <source>
        <dbReference type="ARBA" id="ARBA00022777"/>
    </source>
</evidence>
<keyword evidence="2 4" id="KW-0808">Transferase</keyword>
<dbReference type="PIRSF" id="PIRSF000538">
    <property type="entry name" value="GlpK"/>
    <property type="match status" value="1"/>
</dbReference>